<comment type="catalytic activity">
    <reaction evidence="12">
        <text>(6R)-5,10-methenyltetrahydrofolate + H2O = (6R)-10-formyltetrahydrofolate + H(+)</text>
        <dbReference type="Rhea" id="RHEA:23700"/>
        <dbReference type="ChEBI" id="CHEBI:15377"/>
        <dbReference type="ChEBI" id="CHEBI:15378"/>
        <dbReference type="ChEBI" id="CHEBI:57455"/>
        <dbReference type="ChEBI" id="CHEBI:195366"/>
        <dbReference type="EC" id="3.5.4.9"/>
    </reaction>
</comment>
<dbReference type="PRINTS" id="PR00085">
    <property type="entry name" value="THFDHDRGNASE"/>
</dbReference>
<evidence type="ECO:0000256" key="10">
    <source>
        <dbReference type="ARBA" id="ARBA00023167"/>
    </source>
</evidence>
<feature type="binding site" evidence="12">
    <location>
        <begin position="157"/>
        <end position="159"/>
    </location>
    <ligand>
        <name>NADP(+)</name>
        <dbReference type="ChEBI" id="CHEBI:58349"/>
    </ligand>
</feature>
<dbReference type="RefSeq" id="WP_046499957.1">
    <property type="nucleotide sequence ID" value="NZ_CGIH01000051.1"/>
</dbReference>
<dbReference type="PANTHER" id="PTHR48099">
    <property type="entry name" value="C-1-TETRAHYDROFOLATE SYNTHASE, CYTOPLASMIC-RELATED"/>
    <property type="match status" value="1"/>
</dbReference>
<dbReference type="Gene3D" id="3.40.50.10860">
    <property type="entry name" value="Leucine Dehydrogenase, chain A, domain 1"/>
    <property type="match status" value="1"/>
</dbReference>
<feature type="domain" description="Tetrahydrofolate dehydrogenase/cyclohydrolase catalytic" evidence="13">
    <location>
        <begin position="6"/>
        <end position="112"/>
    </location>
</feature>
<keyword evidence="3 12" id="KW-0554">One-carbon metabolism</keyword>
<keyword evidence="7 12" id="KW-0521">NADP</keyword>
<evidence type="ECO:0000256" key="5">
    <source>
        <dbReference type="ARBA" id="ARBA00022755"/>
    </source>
</evidence>
<keyword evidence="16" id="KW-1185">Reference proteome</keyword>
<dbReference type="GO" id="GO:0009086">
    <property type="term" value="P:methionine biosynthetic process"/>
    <property type="evidence" value="ECO:0007669"/>
    <property type="project" value="UniProtKB-KW"/>
</dbReference>
<feature type="domain" description="Tetrahydrofolate dehydrogenase/cyclohydrolase NAD(P)-binding" evidence="14">
    <location>
        <begin position="131"/>
        <end position="265"/>
    </location>
</feature>
<comment type="subunit">
    <text evidence="2 12">Homodimer.</text>
</comment>
<dbReference type="InterPro" id="IPR036291">
    <property type="entry name" value="NAD(P)-bd_dom_sf"/>
</dbReference>
<dbReference type="OrthoDB" id="9803580at2"/>
<dbReference type="InterPro" id="IPR046346">
    <property type="entry name" value="Aminoacid_DH-like_N_sf"/>
</dbReference>
<dbReference type="InterPro" id="IPR020631">
    <property type="entry name" value="THF_DH/CycHdrlase_NAD-bd_dom"/>
</dbReference>
<evidence type="ECO:0000256" key="8">
    <source>
        <dbReference type="ARBA" id="ARBA00023002"/>
    </source>
</evidence>
<evidence type="ECO:0000256" key="9">
    <source>
        <dbReference type="ARBA" id="ARBA00023102"/>
    </source>
</evidence>
<reference evidence="15 16" key="1">
    <citation type="submission" date="2015-03" db="EMBL/GenBank/DDBJ databases">
        <authorList>
            <person name="Murphy D."/>
        </authorList>
    </citation>
    <scope>NUCLEOTIDE SEQUENCE [LARGE SCALE GENOMIC DNA]</scope>
    <source>
        <strain evidence="15 16">OL-4</strain>
    </source>
</reference>
<keyword evidence="6 12" id="KW-0378">Hydrolase</keyword>
<dbReference type="CDD" id="cd01080">
    <property type="entry name" value="NAD_bind_m-THF_DH_Cyclohyd"/>
    <property type="match status" value="1"/>
</dbReference>
<keyword evidence="10 12" id="KW-0486">Methionine biosynthesis</keyword>
<keyword evidence="4 12" id="KW-0028">Amino-acid biosynthesis</keyword>
<gene>
    <name evidence="12" type="primary">folD</name>
    <name evidence="15" type="ORF">2679</name>
</gene>
<protein>
    <recommendedName>
        <fullName evidence="12">Bifunctional protein FolD</fullName>
    </recommendedName>
    <domain>
        <recommendedName>
            <fullName evidence="12">Methylenetetrahydrofolate dehydrogenase</fullName>
            <ecNumber evidence="12">1.5.1.5</ecNumber>
        </recommendedName>
    </domain>
    <domain>
        <recommendedName>
            <fullName evidence="12">Methenyltetrahydrofolate cyclohydrolase</fullName>
            <ecNumber evidence="12">3.5.4.9</ecNumber>
        </recommendedName>
    </domain>
</protein>
<evidence type="ECO:0000256" key="6">
    <source>
        <dbReference type="ARBA" id="ARBA00022801"/>
    </source>
</evidence>
<name>A0A0E4C9Q9_9FIRM</name>
<dbReference type="GO" id="GO:0004477">
    <property type="term" value="F:methenyltetrahydrofolate cyclohydrolase activity"/>
    <property type="evidence" value="ECO:0007669"/>
    <property type="project" value="UniProtKB-UniRule"/>
</dbReference>
<dbReference type="PANTHER" id="PTHR48099:SF5">
    <property type="entry name" value="C-1-TETRAHYDROFOLATE SYNTHASE, CYTOPLASMIC"/>
    <property type="match status" value="1"/>
</dbReference>
<comment type="pathway">
    <text evidence="1 12">One-carbon metabolism; tetrahydrofolate interconversion.</text>
</comment>
<comment type="caution">
    <text evidence="12">Lacks conserved residue(s) required for the propagation of feature annotation.</text>
</comment>
<dbReference type="EMBL" id="CGIH01000051">
    <property type="protein sequence ID" value="CFY08271.1"/>
    <property type="molecule type" value="Genomic_DNA"/>
</dbReference>
<evidence type="ECO:0000256" key="4">
    <source>
        <dbReference type="ARBA" id="ARBA00022605"/>
    </source>
</evidence>
<evidence type="ECO:0000256" key="12">
    <source>
        <dbReference type="HAMAP-Rule" id="MF_01576"/>
    </source>
</evidence>
<evidence type="ECO:0000259" key="13">
    <source>
        <dbReference type="Pfam" id="PF00763"/>
    </source>
</evidence>
<keyword evidence="11 12" id="KW-0511">Multifunctional enzyme</keyword>
<dbReference type="GO" id="GO:0035999">
    <property type="term" value="P:tetrahydrofolate interconversion"/>
    <property type="evidence" value="ECO:0007669"/>
    <property type="project" value="UniProtKB-UniRule"/>
</dbReference>
<dbReference type="GO" id="GO:0005829">
    <property type="term" value="C:cytosol"/>
    <property type="evidence" value="ECO:0007669"/>
    <property type="project" value="TreeGrafter"/>
</dbReference>
<evidence type="ECO:0000256" key="7">
    <source>
        <dbReference type="ARBA" id="ARBA00022857"/>
    </source>
</evidence>
<dbReference type="InterPro" id="IPR000672">
    <property type="entry name" value="THF_DH/CycHdrlase"/>
</dbReference>
<dbReference type="UniPathway" id="UPA00193"/>
<sequence>MLIYGKEVREATKEKVKRIAQNKPLSLAVVQVGDEAASGAYINGMKNFGQDIGIPVTVFNYPATISEAELIREIKKLNQSPQITGIMIQKPLPAHMRDDVVVNSLDYRKDVEGIHNFNLGKIINREAGVRPSTPKAVISMLKAHNVPLEGARVTILGRSSILGSPLALMLMAENATVTVCHTRTRNLIDEIRRADIVVAAMGQMNFVTADMVREDTVIIDAGINFDENGKMFGDVHAEAKQKAKMASAVPGGIGVITVAELFDNLTLLGE</sequence>
<evidence type="ECO:0000313" key="15">
    <source>
        <dbReference type="EMBL" id="CFY08271.1"/>
    </source>
</evidence>
<dbReference type="GO" id="GO:0000105">
    <property type="term" value="P:L-histidine biosynthetic process"/>
    <property type="evidence" value="ECO:0007669"/>
    <property type="project" value="UniProtKB-KW"/>
</dbReference>
<dbReference type="STRING" id="690567.2679"/>
<keyword evidence="8 12" id="KW-0560">Oxidoreductase</keyword>
<dbReference type="Proteomes" id="UP000045545">
    <property type="component" value="Unassembled WGS sequence"/>
</dbReference>
<proteinExistence type="inferred from homology"/>
<dbReference type="GO" id="GO:0006164">
    <property type="term" value="P:purine nucleotide biosynthetic process"/>
    <property type="evidence" value="ECO:0007669"/>
    <property type="project" value="UniProtKB-KW"/>
</dbReference>
<dbReference type="Pfam" id="PF02882">
    <property type="entry name" value="THF_DHG_CYH_C"/>
    <property type="match status" value="1"/>
</dbReference>
<dbReference type="EC" id="3.5.4.9" evidence="12"/>
<dbReference type="FunFam" id="3.40.50.10860:FF:000005">
    <property type="entry name" value="C-1-tetrahydrofolate synthase, cytoplasmic, putative"/>
    <property type="match status" value="1"/>
</dbReference>
<dbReference type="GO" id="GO:0004488">
    <property type="term" value="F:methylenetetrahydrofolate dehydrogenase (NADP+) activity"/>
    <property type="evidence" value="ECO:0007669"/>
    <property type="project" value="UniProtKB-UniRule"/>
</dbReference>
<dbReference type="Gene3D" id="3.40.50.720">
    <property type="entry name" value="NAD(P)-binding Rossmann-like Domain"/>
    <property type="match status" value="1"/>
</dbReference>
<keyword evidence="9 12" id="KW-0368">Histidine biosynthesis</keyword>
<comment type="function">
    <text evidence="12">Catalyzes the oxidation of 5,10-methylenetetrahydrofolate to 5,10-methenyltetrahydrofolate and then the hydrolysis of 5,10-methenyltetrahydrofolate to 10-formyltetrahydrofolate.</text>
</comment>
<organism evidence="15 16">
    <name type="scientific">Syntrophomonas zehnderi OL-4</name>
    <dbReference type="NCBI Taxonomy" id="690567"/>
    <lineage>
        <taxon>Bacteria</taxon>
        <taxon>Bacillati</taxon>
        <taxon>Bacillota</taxon>
        <taxon>Clostridia</taxon>
        <taxon>Eubacteriales</taxon>
        <taxon>Syntrophomonadaceae</taxon>
        <taxon>Syntrophomonas</taxon>
    </lineage>
</organism>
<dbReference type="InterPro" id="IPR020630">
    <property type="entry name" value="THF_DH/CycHdrlase_cat_dom"/>
</dbReference>
<feature type="binding site" evidence="12">
    <location>
        <position position="223"/>
    </location>
    <ligand>
        <name>NADP(+)</name>
        <dbReference type="ChEBI" id="CHEBI:58349"/>
    </ligand>
</feature>
<dbReference type="Pfam" id="PF00763">
    <property type="entry name" value="THF_DHG_CYH"/>
    <property type="match status" value="1"/>
</dbReference>
<evidence type="ECO:0000256" key="3">
    <source>
        <dbReference type="ARBA" id="ARBA00022563"/>
    </source>
</evidence>
<dbReference type="SUPFAM" id="SSF53223">
    <property type="entry name" value="Aminoacid dehydrogenase-like, N-terminal domain"/>
    <property type="match status" value="1"/>
</dbReference>
<accession>A0A0E4C9Q9</accession>
<comment type="catalytic activity">
    <reaction evidence="12">
        <text>(6R)-5,10-methylene-5,6,7,8-tetrahydrofolate + NADP(+) = (6R)-5,10-methenyltetrahydrofolate + NADPH</text>
        <dbReference type="Rhea" id="RHEA:22812"/>
        <dbReference type="ChEBI" id="CHEBI:15636"/>
        <dbReference type="ChEBI" id="CHEBI:57455"/>
        <dbReference type="ChEBI" id="CHEBI:57783"/>
        <dbReference type="ChEBI" id="CHEBI:58349"/>
        <dbReference type="EC" id="1.5.1.5"/>
    </reaction>
</comment>
<dbReference type="EC" id="1.5.1.5" evidence="12"/>
<dbReference type="SUPFAM" id="SSF51735">
    <property type="entry name" value="NAD(P)-binding Rossmann-fold domains"/>
    <property type="match status" value="1"/>
</dbReference>
<evidence type="ECO:0000313" key="16">
    <source>
        <dbReference type="Proteomes" id="UP000045545"/>
    </source>
</evidence>
<evidence type="ECO:0000256" key="2">
    <source>
        <dbReference type="ARBA" id="ARBA00011738"/>
    </source>
</evidence>
<evidence type="ECO:0000256" key="1">
    <source>
        <dbReference type="ARBA" id="ARBA00004777"/>
    </source>
</evidence>
<dbReference type="HAMAP" id="MF_01576">
    <property type="entry name" value="THF_DHG_CYH"/>
    <property type="match status" value="1"/>
</dbReference>
<evidence type="ECO:0000256" key="11">
    <source>
        <dbReference type="ARBA" id="ARBA00023268"/>
    </source>
</evidence>
<keyword evidence="5 12" id="KW-0658">Purine biosynthesis</keyword>
<comment type="similarity">
    <text evidence="12">Belongs to the tetrahydrofolate dehydrogenase/cyclohydrolase family.</text>
</comment>
<dbReference type="AlphaFoldDB" id="A0A0E4C9Q9"/>
<evidence type="ECO:0000259" key="14">
    <source>
        <dbReference type="Pfam" id="PF02882"/>
    </source>
</evidence>